<dbReference type="AlphaFoldDB" id="A0A5C3M311"/>
<dbReference type="PRINTS" id="PR00370">
    <property type="entry name" value="FMOXYGENASE"/>
</dbReference>
<dbReference type="GO" id="GO:0050660">
    <property type="term" value="F:flavin adenine dinucleotide binding"/>
    <property type="evidence" value="ECO:0007669"/>
    <property type="project" value="InterPro"/>
</dbReference>
<dbReference type="Pfam" id="PF00743">
    <property type="entry name" value="FMO-like"/>
    <property type="match status" value="1"/>
</dbReference>
<dbReference type="EMBL" id="ML213621">
    <property type="protein sequence ID" value="TFK35451.1"/>
    <property type="molecule type" value="Genomic_DNA"/>
</dbReference>
<dbReference type="InterPro" id="IPR051209">
    <property type="entry name" value="FAD-bind_Monooxygenase_sf"/>
</dbReference>
<dbReference type="InterPro" id="IPR036188">
    <property type="entry name" value="FAD/NAD-bd_sf"/>
</dbReference>
<name>A0A5C3M311_9AGAR</name>
<keyword evidence="4" id="KW-0560">Oxidoreductase</keyword>
<evidence type="ECO:0000256" key="4">
    <source>
        <dbReference type="ARBA" id="ARBA00023002"/>
    </source>
</evidence>
<proteinExistence type="inferred from homology"/>
<keyword evidence="7" id="KW-1185">Reference proteome</keyword>
<dbReference type="GO" id="GO:0004499">
    <property type="term" value="F:N,N-dimethylaniline monooxygenase activity"/>
    <property type="evidence" value="ECO:0007669"/>
    <property type="project" value="InterPro"/>
</dbReference>
<evidence type="ECO:0000256" key="5">
    <source>
        <dbReference type="SAM" id="Phobius"/>
    </source>
</evidence>
<keyword evidence="2" id="KW-0285">Flavoprotein</keyword>
<organism evidence="6 7">
    <name type="scientific">Crucibulum laeve</name>
    <dbReference type="NCBI Taxonomy" id="68775"/>
    <lineage>
        <taxon>Eukaryota</taxon>
        <taxon>Fungi</taxon>
        <taxon>Dikarya</taxon>
        <taxon>Basidiomycota</taxon>
        <taxon>Agaricomycotina</taxon>
        <taxon>Agaricomycetes</taxon>
        <taxon>Agaricomycetidae</taxon>
        <taxon>Agaricales</taxon>
        <taxon>Agaricineae</taxon>
        <taxon>Nidulariaceae</taxon>
        <taxon>Crucibulum</taxon>
    </lineage>
</organism>
<feature type="transmembrane region" description="Helical" evidence="5">
    <location>
        <begin position="257"/>
        <end position="278"/>
    </location>
</feature>
<evidence type="ECO:0000313" key="6">
    <source>
        <dbReference type="EMBL" id="TFK35451.1"/>
    </source>
</evidence>
<keyword evidence="5" id="KW-0812">Transmembrane</keyword>
<evidence type="ECO:0000256" key="3">
    <source>
        <dbReference type="ARBA" id="ARBA00022827"/>
    </source>
</evidence>
<comment type="similarity">
    <text evidence="1">Belongs to the FAD-binding monooxygenase family.</text>
</comment>
<evidence type="ECO:0000256" key="2">
    <source>
        <dbReference type="ARBA" id="ARBA00022630"/>
    </source>
</evidence>
<accession>A0A5C3M311</accession>
<dbReference type="InterPro" id="IPR020946">
    <property type="entry name" value="Flavin_mOase-like"/>
</dbReference>
<gene>
    <name evidence="6" type="ORF">BDQ12DRAFT_688163</name>
</gene>
<feature type="transmembrane region" description="Helical" evidence="5">
    <location>
        <begin position="12"/>
        <end position="30"/>
    </location>
</feature>
<protein>
    <recommendedName>
        <fullName evidence="8">FAD/NAD(P)-binding domain-containing protein</fullName>
    </recommendedName>
</protein>
<dbReference type="InterPro" id="IPR000960">
    <property type="entry name" value="Flavin_mOase"/>
</dbReference>
<dbReference type="PANTHER" id="PTHR42877">
    <property type="entry name" value="L-ORNITHINE N(5)-MONOOXYGENASE-RELATED"/>
    <property type="match status" value="1"/>
</dbReference>
<dbReference type="SUPFAM" id="SSF51905">
    <property type="entry name" value="FAD/NAD(P)-binding domain"/>
    <property type="match status" value="1"/>
</dbReference>
<dbReference type="Proteomes" id="UP000308652">
    <property type="component" value="Unassembled WGS sequence"/>
</dbReference>
<keyword evidence="3" id="KW-0274">FAD</keyword>
<keyword evidence="5" id="KW-0472">Membrane</keyword>
<evidence type="ECO:0000256" key="1">
    <source>
        <dbReference type="ARBA" id="ARBA00010139"/>
    </source>
</evidence>
<dbReference type="PANTHER" id="PTHR42877:SF4">
    <property type="entry name" value="FAD_NAD(P)-BINDING DOMAIN-CONTAINING PROTEIN-RELATED"/>
    <property type="match status" value="1"/>
</dbReference>
<keyword evidence="5" id="KW-1133">Transmembrane helix</keyword>
<reference evidence="6 7" key="1">
    <citation type="journal article" date="2019" name="Nat. Ecol. Evol.">
        <title>Megaphylogeny resolves global patterns of mushroom evolution.</title>
        <authorList>
            <person name="Varga T."/>
            <person name="Krizsan K."/>
            <person name="Foldi C."/>
            <person name="Dima B."/>
            <person name="Sanchez-Garcia M."/>
            <person name="Sanchez-Ramirez S."/>
            <person name="Szollosi G.J."/>
            <person name="Szarkandi J.G."/>
            <person name="Papp V."/>
            <person name="Albert L."/>
            <person name="Andreopoulos W."/>
            <person name="Angelini C."/>
            <person name="Antonin V."/>
            <person name="Barry K.W."/>
            <person name="Bougher N.L."/>
            <person name="Buchanan P."/>
            <person name="Buyck B."/>
            <person name="Bense V."/>
            <person name="Catcheside P."/>
            <person name="Chovatia M."/>
            <person name="Cooper J."/>
            <person name="Damon W."/>
            <person name="Desjardin D."/>
            <person name="Finy P."/>
            <person name="Geml J."/>
            <person name="Haridas S."/>
            <person name="Hughes K."/>
            <person name="Justo A."/>
            <person name="Karasinski D."/>
            <person name="Kautmanova I."/>
            <person name="Kiss B."/>
            <person name="Kocsube S."/>
            <person name="Kotiranta H."/>
            <person name="LaButti K.M."/>
            <person name="Lechner B.E."/>
            <person name="Liimatainen K."/>
            <person name="Lipzen A."/>
            <person name="Lukacs Z."/>
            <person name="Mihaltcheva S."/>
            <person name="Morgado L.N."/>
            <person name="Niskanen T."/>
            <person name="Noordeloos M.E."/>
            <person name="Ohm R.A."/>
            <person name="Ortiz-Santana B."/>
            <person name="Ovrebo C."/>
            <person name="Racz N."/>
            <person name="Riley R."/>
            <person name="Savchenko A."/>
            <person name="Shiryaev A."/>
            <person name="Soop K."/>
            <person name="Spirin V."/>
            <person name="Szebenyi C."/>
            <person name="Tomsovsky M."/>
            <person name="Tulloss R.E."/>
            <person name="Uehling J."/>
            <person name="Grigoriev I.V."/>
            <person name="Vagvolgyi C."/>
            <person name="Papp T."/>
            <person name="Martin F.M."/>
            <person name="Miettinen O."/>
            <person name="Hibbett D.S."/>
            <person name="Nagy L.G."/>
        </authorList>
    </citation>
    <scope>NUCLEOTIDE SEQUENCE [LARGE SCALE GENOMIC DNA]</scope>
    <source>
        <strain evidence="6 7">CBS 166.37</strain>
    </source>
</reference>
<dbReference type="OrthoDB" id="74360at2759"/>
<dbReference type="STRING" id="68775.A0A5C3M311"/>
<evidence type="ECO:0000313" key="7">
    <source>
        <dbReference type="Proteomes" id="UP000308652"/>
    </source>
</evidence>
<sequence length="551" mass="62389">MASPPSSKDEETTVAIIGAGTGGLALAIALKQKLGYHKFTIYEKASEVGGTWRDNIYPGCSSDIHMGFYSLSTDLRDWKESHGSQEVIFEYWKDLAKKYDIYPYISFDSKVVSANWDDMKQRYDLLLENSISGSRRQSTAHIVISAIGVLEVPRFASIPGLNDFKGQMFHSARWERGVDMRGKRVAVIGNGASATQFIPIISEDPSVEVIEFCRTPNWFMPPVRSPYSSLRRWAVRNVPFLMRFSRILLFLRFEGLYWSVFGTSIFRPILAKFMGMYIRYTAPKQYHRELTPNYPPGCKRIIFDTNYLAALHRPNLTLNWDGIESIVEAGILTKKGETIPFDIIILSTGFAADEFPIPITGNKSYTIQKYFESQGGGKAYLGTAYPAFPNFFTICGPNTATGHTSVIYSNEVQIDYIIQLIKPILSGDILSLEVRNEPTEEYNDKLQARLSKSVFTSCFSWYRVGGTGKITNIFPGSGTTFWWWLRKPNWDHYTGIGVEGWATSVREKQRRRQIVSFTLAAATGALIYHVSKEPSFIFGYKTILDMLKGIY</sequence>
<dbReference type="Gene3D" id="3.50.50.60">
    <property type="entry name" value="FAD/NAD(P)-binding domain"/>
    <property type="match status" value="2"/>
</dbReference>
<dbReference type="GO" id="GO:0050661">
    <property type="term" value="F:NADP binding"/>
    <property type="evidence" value="ECO:0007669"/>
    <property type="project" value="InterPro"/>
</dbReference>
<evidence type="ECO:0008006" key="8">
    <source>
        <dbReference type="Google" id="ProtNLM"/>
    </source>
</evidence>